<organism evidence="2 3">
    <name type="scientific">Flavisolibacter ginsenosidimutans</name>
    <dbReference type="NCBI Taxonomy" id="661481"/>
    <lineage>
        <taxon>Bacteria</taxon>
        <taxon>Pseudomonadati</taxon>
        <taxon>Bacteroidota</taxon>
        <taxon>Chitinophagia</taxon>
        <taxon>Chitinophagales</taxon>
        <taxon>Chitinophagaceae</taxon>
        <taxon>Flavisolibacter</taxon>
    </lineage>
</organism>
<evidence type="ECO:0000313" key="3">
    <source>
        <dbReference type="Proteomes" id="UP000321204"/>
    </source>
</evidence>
<dbReference type="SUPFAM" id="SSF50939">
    <property type="entry name" value="Sialidases"/>
    <property type="match status" value="1"/>
</dbReference>
<dbReference type="RefSeq" id="WP_146784925.1">
    <property type="nucleotide sequence ID" value="NZ_BAABIO010000004.1"/>
</dbReference>
<proteinExistence type="predicted"/>
<dbReference type="Gene3D" id="2.120.10.10">
    <property type="match status" value="1"/>
</dbReference>
<dbReference type="OrthoDB" id="847524at2"/>
<gene>
    <name evidence="2" type="ORF">FSB75_07315</name>
</gene>
<evidence type="ECO:0000313" key="2">
    <source>
        <dbReference type="EMBL" id="QEC55708.1"/>
    </source>
</evidence>
<sequence length="351" mass="38035">MKNLAIFFFAFLALCFSSGREFKVDKDLVVAIGQLPNTTIDRSGGVQLVYGNGDSILYSCLNEKASDFLKPALIAVIPHVYTFATRGPQIAETTKGLIVTACTSSGNIYSFYKEENDRWTKGGRVNDVDTVAKEGLTGLAADGNSVFAVWLDLRGNRRNKIVGARSTDGGRTWSKNVLIYASPDGTVCECCKPSVVVKGNNVYVMFRNWLNGNRDLYLAQSKDGGKTFSKPQKLGTGSWKLNGCPMDGGGLAVSRQGVVQTVWQREGKIFAAASGKPEREIGTGRGCTVTVTNGKPVYAWTEKGEVVVLNSEGQKLVLGKGIQPIIKTKNNGEIVCVWENEKQIRAALISQ</sequence>
<dbReference type="Proteomes" id="UP000321204">
    <property type="component" value="Chromosome"/>
</dbReference>
<dbReference type="InterPro" id="IPR011040">
    <property type="entry name" value="Sialidase"/>
</dbReference>
<dbReference type="CDD" id="cd15482">
    <property type="entry name" value="Sialidase_non-viral"/>
    <property type="match status" value="1"/>
</dbReference>
<feature type="domain" description="Sialidase" evidence="1">
    <location>
        <begin position="157"/>
        <end position="234"/>
    </location>
</feature>
<dbReference type="AlphaFoldDB" id="A0A5B8UGR9"/>
<name>A0A5B8UGR9_9BACT</name>
<evidence type="ECO:0000259" key="1">
    <source>
        <dbReference type="Pfam" id="PF13088"/>
    </source>
</evidence>
<dbReference type="EMBL" id="CP042433">
    <property type="protein sequence ID" value="QEC55708.1"/>
    <property type="molecule type" value="Genomic_DNA"/>
</dbReference>
<dbReference type="InterPro" id="IPR036278">
    <property type="entry name" value="Sialidase_sf"/>
</dbReference>
<keyword evidence="3" id="KW-1185">Reference proteome</keyword>
<dbReference type="Pfam" id="PF13088">
    <property type="entry name" value="BNR_2"/>
    <property type="match status" value="1"/>
</dbReference>
<reference evidence="2 3" key="1">
    <citation type="journal article" date="2015" name="Int. J. Syst. Evol. Microbiol.">
        <title>Flavisolibacter ginsenosidimutans sp. nov., with ginsenoside-converting activity isolated from soil used for cultivating ginseng.</title>
        <authorList>
            <person name="Zhao Y."/>
            <person name="Liu Q."/>
            <person name="Kang M.S."/>
            <person name="Jin F."/>
            <person name="Yu H."/>
            <person name="Im W.T."/>
        </authorList>
    </citation>
    <scope>NUCLEOTIDE SEQUENCE [LARGE SCALE GENOMIC DNA]</scope>
    <source>
        <strain evidence="2 3">Gsoil 636</strain>
    </source>
</reference>
<dbReference type="KEGG" id="fgg:FSB75_07315"/>
<accession>A0A5B8UGR9</accession>
<protein>
    <submittedName>
        <fullName evidence="2">Exo-alpha-sialidase</fullName>
    </submittedName>
</protein>